<feature type="transmembrane region" description="Helical" evidence="1">
    <location>
        <begin position="51"/>
        <end position="71"/>
    </location>
</feature>
<dbReference type="Proteomes" id="UP001632037">
    <property type="component" value="Unassembled WGS sequence"/>
</dbReference>
<feature type="transmembrane region" description="Helical" evidence="1">
    <location>
        <begin position="12"/>
        <end position="31"/>
    </location>
</feature>
<organism evidence="2 3">
    <name type="scientific">Phytophthora oleae</name>
    <dbReference type="NCBI Taxonomy" id="2107226"/>
    <lineage>
        <taxon>Eukaryota</taxon>
        <taxon>Sar</taxon>
        <taxon>Stramenopiles</taxon>
        <taxon>Oomycota</taxon>
        <taxon>Peronosporomycetes</taxon>
        <taxon>Peronosporales</taxon>
        <taxon>Peronosporaceae</taxon>
        <taxon>Phytophthora</taxon>
    </lineage>
</organism>
<comment type="caution">
    <text evidence="2">The sequence shown here is derived from an EMBL/GenBank/DDBJ whole genome shotgun (WGS) entry which is preliminary data.</text>
</comment>
<feature type="transmembrane region" description="Helical" evidence="1">
    <location>
        <begin position="92"/>
        <end position="113"/>
    </location>
</feature>
<keyword evidence="1" id="KW-0472">Membrane</keyword>
<protein>
    <submittedName>
        <fullName evidence="2">Uncharacterized protein</fullName>
    </submittedName>
</protein>
<keyword evidence="3" id="KW-1185">Reference proteome</keyword>
<evidence type="ECO:0000256" key="1">
    <source>
        <dbReference type="SAM" id="Phobius"/>
    </source>
</evidence>
<evidence type="ECO:0000313" key="3">
    <source>
        <dbReference type="Proteomes" id="UP001632037"/>
    </source>
</evidence>
<evidence type="ECO:0000313" key="2">
    <source>
        <dbReference type="EMBL" id="KAL3662153.1"/>
    </source>
</evidence>
<sequence>MYASEVLVFAEYAEFACAFIYGLYTFILFHYPYAKYSLCFIGLSESEFWDSVLNCAVYTALEGFTLIVFFVSVRRKFGISPLYQLAFVLEKYWMSVQGKITTSLVLVFILHTVHQGTDLSLEFNWEHLLNGHNH</sequence>
<reference evidence="2 3" key="1">
    <citation type="submission" date="2024-09" db="EMBL/GenBank/DDBJ databases">
        <title>Genome sequencing and assembly of Phytophthora oleae, isolate VK10A, causative agent of rot of olive drupes.</title>
        <authorList>
            <person name="Conti Taguali S."/>
            <person name="Riolo M."/>
            <person name="La Spada F."/>
            <person name="Cacciola S.O."/>
            <person name="Dionisio G."/>
        </authorList>
    </citation>
    <scope>NUCLEOTIDE SEQUENCE [LARGE SCALE GENOMIC DNA]</scope>
    <source>
        <strain evidence="2 3">VK10A</strain>
    </source>
</reference>
<proteinExistence type="predicted"/>
<accession>A0ABD3F5Z7</accession>
<dbReference type="EMBL" id="JBIMZQ010000033">
    <property type="protein sequence ID" value="KAL3662153.1"/>
    <property type="molecule type" value="Genomic_DNA"/>
</dbReference>
<dbReference type="AlphaFoldDB" id="A0ABD3F5Z7"/>
<gene>
    <name evidence="2" type="ORF">V7S43_012953</name>
</gene>
<keyword evidence="1" id="KW-0812">Transmembrane</keyword>
<keyword evidence="1" id="KW-1133">Transmembrane helix</keyword>
<name>A0ABD3F5Z7_9STRA</name>